<organism evidence="1 2">
    <name type="scientific">Thiothrix caldifontis</name>
    <dbReference type="NCBI Taxonomy" id="525918"/>
    <lineage>
        <taxon>Bacteria</taxon>
        <taxon>Pseudomonadati</taxon>
        <taxon>Pseudomonadota</taxon>
        <taxon>Gammaproteobacteria</taxon>
        <taxon>Thiotrichales</taxon>
        <taxon>Thiotrichaceae</taxon>
        <taxon>Thiothrix</taxon>
    </lineage>
</organism>
<evidence type="ECO:0000313" key="2">
    <source>
        <dbReference type="Proteomes" id="UP000199397"/>
    </source>
</evidence>
<accession>A0A1H3XDG6</accession>
<sequence length="193" mass="22060">MEKLTRADLLSLEQYSIERKAFREKVMAHKADRKIHIGPNATLYFEDRLTMQYQIQEMLRIEKIFESAGINEELESYNPLIPDGSNWKATFMVEFSDVEERKVQLGRLIGIERHTWVQVAGFDKVCAIANEDLERETEEKTSAVHFTRFELTPIMVASVKEGASIQMGIEHPNYTYTVTLGEASRASLAADLG</sequence>
<evidence type="ECO:0000313" key="1">
    <source>
        <dbReference type="EMBL" id="SDZ97455.1"/>
    </source>
</evidence>
<dbReference type="AlphaFoldDB" id="A0A1H3XDG6"/>
<dbReference type="EMBL" id="FNQP01000003">
    <property type="protein sequence ID" value="SDZ97455.1"/>
    <property type="molecule type" value="Genomic_DNA"/>
</dbReference>
<dbReference type="Pfam" id="PF12007">
    <property type="entry name" value="DUF3501"/>
    <property type="match status" value="1"/>
</dbReference>
<protein>
    <recommendedName>
        <fullName evidence="3">DUF3501 domain-containing protein</fullName>
    </recommendedName>
</protein>
<dbReference type="InterPro" id="IPR021890">
    <property type="entry name" value="DUF3501"/>
</dbReference>
<proteinExistence type="predicted"/>
<dbReference type="STRING" id="525918.SAMN05660964_00661"/>
<dbReference type="Proteomes" id="UP000199397">
    <property type="component" value="Unassembled WGS sequence"/>
</dbReference>
<gene>
    <name evidence="1" type="ORF">SAMN05660964_00661</name>
</gene>
<reference evidence="1 2" key="1">
    <citation type="submission" date="2016-10" db="EMBL/GenBank/DDBJ databases">
        <authorList>
            <person name="de Groot N.N."/>
        </authorList>
    </citation>
    <scope>NUCLEOTIDE SEQUENCE [LARGE SCALE GENOMIC DNA]</scope>
    <source>
        <strain evidence="1 2">DSM 21228</strain>
    </source>
</reference>
<keyword evidence="2" id="KW-1185">Reference proteome</keyword>
<dbReference type="OrthoDB" id="9780579at2"/>
<name>A0A1H3XDG6_9GAMM</name>
<dbReference type="RefSeq" id="WP_093065379.1">
    <property type="nucleotide sequence ID" value="NZ_FNQP01000003.1"/>
</dbReference>
<evidence type="ECO:0008006" key="3">
    <source>
        <dbReference type="Google" id="ProtNLM"/>
    </source>
</evidence>